<proteinExistence type="predicted"/>
<gene>
    <name evidence="2" type="ORF">EYE40_09245</name>
</gene>
<comment type="caution">
    <text evidence="2">The sequence shown here is derived from an EMBL/GenBank/DDBJ whole genome shotgun (WGS) entry which is preliminary data.</text>
</comment>
<dbReference type="Pfam" id="PF09951">
    <property type="entry name" value="Imm33"/>
    <property type="match status" value="1"/>
</dbReference>
<reference evidence="3" key="1">
    <citation type="submission" date="2019-02" db="EMBL/GenBank/DDBJ databases">
        <title>Glaciihabitans arcticus sp. nov., a psychrotolerant bacterium isolated from polar soil.</title>
        <authorList>
            <person name="Dahal R.H."/>
        </authorList>
    </citation>
    <scope>NUCLEOTIDE SEQUENCE [LARGE SCALE GENOMIC DNA]</scope>
    <source>
        <strain evidence="3">RP-3-7</strain>
    </source>
</reference>
<protein>
    <submittedName>
        <fullName evidence="2">DUF2185 domain-containing protein</fullName>
    </submittedName>
</protein>
<feature type="domain" description="Immunity protein Imm33" evidence="1">
    <location>
        <begin position="28"/>
        <end position="112"/>
    </location>
</feature>
<dbReference type="AlphaFoldDB" id="A0A4Q9GVF6"/>
<dbReference type="Proteomes" id="UP000294194">
    <property type="component" value="Unassembled WGS sequence"/>
</dbReference>
<accession>A0A4Q9GVF6</accession>
<name>A0A4Q9GVF6_9MICO</name>
<dbReference type="InterPro" id="IPR018689">
    <property type="entry name" value="Imm33_dom"/>
</dbReference>
<sequence length="125" mass="13867">MFGRKKAPPEFLKLDPYVTFIENAGGSVVTNNILTGVGKVRWASREESNNPVDNGWRFISDIDDQQYLDDSSNSSIADFNTVANIEPAVLKLYTYPVGTDVTLERDGDAVRWVHSDTGLELGNEN</sequence>
<evidence type="ECO:0000259" key="1">
    <source>
        <dbReference type="Pfam" id="PF09951"/>
    </source>
</evidence>
<organism evidence="2 3">
    <name type="scientific">Glaciihabitans arcticus</name>
    <dbReference type="NCBI Taxonomy" id="2668039"/>
    <lineage>
        <taxon>Bacteria</taxon>
        <taxon>Bacillati</taxon>
        <taxon>Actinomycetota</taxon>
        <taxon>Actinomycetes</taxon>
        <taxon>Micrococcales</taxon>
        <taxon>Microbacteriaceae</taxon>
        <taxon>Glaciihabitans</taxon>
    </lineage>
</organism>
<evidence type="ECO:0000313" key="2">
    <source>
        <dbReference type="EMBL" id="TBN57558.1"/>
    </source>
</evidence>
<evidence type="ECO:0000313" key="3">
    <source>
        <dbReference type="Proteomes" id="UP000294194"/>
    </source>
</evidence>
<keyword evidence="3" id="KW-1185">Reference proteome</keyword>
<dbReference type="EMBL" id="SISG01000001">
    <property type="protein sequence ID" value="TBN57558.1"/>
    <property type="molecule type" value="Genomic_DNA"/>
</dbReference>
<dbReference type="RefSeq" id="WP_130981669.1">
    <property type="nucleotide sequence ID" value="NZ_SISG01000001.1"/>
</dbReference>